<dbReference type="EMBL" id="CALTRL010005843">
    <property type="protein sequence ID" value="CAH7687197.1"/>
    <property type="molecule type" value="Genomic_DNA"/>
</dbReference>
<name>A0AAV0BL84_PHAPC</name>
<protein>
    <submittedName>
        <fullName evidence="1">Uncharacterized protein</fullName>
    </submittedName>
</protein>
<proteinExistence type="predicted"/>
<evidence type="ECO:0000313" key="1">
    <source>
        <dbReference type="EMBL" id="CAH7687197.1"/>
    </source>
</evidence>
<gene>
    <name evidence="1" type="ORF">PPACK8108_LOCUS21946</name>
</gene>
<dbReference type="AlphaFoldDB" id="A0AAV0BL84"/>
<reference evidence="1" key="1">
    <citation type="submission" date="2022-06" db="EMBL/GenBank/DDBJ databases">
        <authorList>
            <consortium name="SYNGENTA / RWTH Aachen University"/>
        </authorList>
    </citation>
    <scope>NUCLEOTIDE SEQUENCE</scope>
</reference>
<dbReference type="Proteomes" id="UP001153365">
    <property type="component" value="Unassembled WGS sequence"/>
</dbReference>
<keyword evidence="2" id="KW-1185">Reference proteome</keyword>
<sequence>MIANGWVKVGIVGNELASYEPVMPCSGRNAFDCCRANLHRDMVESQAAEISSQFTPSKVAHNSPKGSKILRNLLRVNLTDRLLDFERFGWESGLSKV</sequence>
<organism evidence="1 2">
    <name type="scientific">Phakopsora pachyrhizi</name>
    <name type="common">Asian soybean rust disease fungus</name>
    <dbReference type="NCBI Taxonomy" id="170000"/>
    <lineage>
        <taxon>Eukaryota</taxon>
        <taxon>Fungi</taxon>
        <taxon>Dikarya</taxon>
        <taxon>Basidiomycota</taxon>
        <taxon>Pucciniomycotina</taxon>
        <taxon>Pucciniomycetes</taxon>
        <taxon>Pucciniales</taxon>
        <taxon>Phakopsoraceae</taxon>
        <taxon>Phakopsora</taxon>
    </lineage>
</organism>
<evidence type="ECO:0000313" key="2">
    <source>
        <dbReference type="Proteomes" id="UP001153365"/>
    </source>
</evidence>
<comment type="caution">
    <text evidence="1">The sequence shown here is derived from an EMBL/GenBank/DDBJ whole genome shotgun (WGS) entry which is preliminary data.</text>
</comment>
<accession>A0AAV0BL84</accession>